<reference evidence="2 3" key="1">
    <citation type="submission" date="2018-11" db="EMBL/GenBank/DDBJ databases">
        <title>Complete genome sequence of Nocardioides baekrokdamisoli strain KCTC 39748.</title>
        <authorList>
            <person name="Kang S.W."/>
            <person name="Lee K.C."/>
            <person name="Kim K.K."/>
            <person name="Kim J.S."/>
            <person name="Kim D.S."/>
            <person name="Ko S.H."/>
            <person name="Yang S.H."/>
            <person name="Shin Y.K."/>
            <person name="Lee J.S."/>
        </authorList>
    </citation>
    <scope>NUCLEOTIDE SEQUENCE [LARGE SCALE GENOMIC DNA]</scope>
    <source>
        <strain evidence="2 3">KCTC 39748</strain>
    </source>
</reference>
<dbReference type="Proteomes" id="UP000271573">
    <property type="component" value="Chromosome"/>
</dbReference>
<evidence type="ECO:0000313" key="2">
    <source>
        <dbReference type="EMBL" id="BBH17489.1"/>
    </source>
</evidence>
<protein>
    <recommendedName>
        <fullName evidence="1">HNH domain-containing protein</fullName>
    </recommendedName>
</protein>
<dbReference type="GO" id="GO:0004519">
    <property type="term" value="F:endonuclease activity"/>
    <property type="evidence" value="ECO:0007669"/>
    <property type="project" value="InterPro"/>
</dbReference>
<gene>
    <name evidence="2" type="ORF">Back2_17760</name>
</gene>
<dbReference type="GO" id="GO:0003676">
    <property type="term" value="F:nucleic acid binding"/>
    <property type="evidence" value="ECO:0007669"/>
    <property type="project" value="InterPro"/>
</dbReference>
<dbReference type="OrthoDB" id="3234360at2"/>
<accession>A0A3G9J3A7</accession>
<evidence type="ECO:0000313" key="3">
    <source>
        <dbReference type="Proteomes" id="UP000271573"/>
    </source>
</evidence>
<sequence length="100" mass="11067">MTTTSDPRGTRAWRALRDRVVAEEPDCTLRLPGCTRASQTGDHIKPVETHPHLALERTNVRGACTSCNRLRGSIPNESLVLGDPTTHRARALDIFRPLTP</sequence>
<dbReference type="RefSeq" id="WP_125568685.1">
    <property type="nucleotide sequence ID" value="NZ_AP019307.1"/>
</dbReference>
<dbReference type="InterPro" id="IPR002711">
    <property type="entry name" value="HNH"/>
</dbReference>
<dbReference type="AlphaFoldDB" id="A0A3G9J3A7"/>
<keyword evidence="3" id="KW-1185">Reference proteome</keyword>
<evidence type="ECO:0000259" key="1">
    <source>
        <dbReference type="Pfam" id="PF01844"/>
    </source>
</evidence>
<dbReference type="GO" id="GO:0008270">
    <property type="term" value="F:zinc ion binding"/>
    <property type="evidence" value="ECO:0007669"/>
    <property type="project" value="InterPro"/>
</dbReference>
<dbReference type="Pfam" id="PF01844">
    <property type="entry name" value="HNH"/>
    <property type="match status" value="1"/>
</dbReference>
<organism evidence="2 3">
    <name type="scientific">Nocardioides baekrokdamisoli</name>
    <dbReference type="NCBI Taxonomy" id="1804624"/>
    <lineage>
        <taxon>Bacteria</taxon>
        <taxon>Bacillati</taxon>
        <taxon>Actinomycetota</taxon>
        <taxon>Actinomycetes</taxon>
        <taxon>Propionibacteriales</taxon>
        <taxon>Nocardioidaceae</taxon>
        <taxon>Nocardioides</taxon>
    </lineage>
</organism>
<dbReference type="EMBL" id="AP019307">
    <property type="protein sequence ID" value="BBH17489.1"/>
    <property type="molecule type" value="Genomic_DNA"/>
</dbReference>
<name>A0A3G9J3A7_9ACTN</name>
<feature type="domain" description="HNH" evidence="1">
    <location>
        <begin position="37"/>
        <end position="72"/>
    </location>
</feature>
<proteinExistence type="predicted"/>
<dbReference type="KEGG" id="nbe:Back2_17760"/>